<comment type="caution">
    <text evidence="2">The sequence shown here is derived from an EMBL/GenBank/DDBJ whole genome shotgun (WGS) entry which is preliminary data.</text>
</comment>
<proteinExistence type="predicted"/>
<dbReference type="Proteomes" id="UP001596083">
    <property type="component" value="Unassembled WGS sequence"/>
</dbReference>
<name>A0ABW0YX85_9ACTN</name>
<feature type="compositionally biased region" description="Polar residues" evidence="1">
    <location>
        <begin position="1"/>
        <end position="10"/>
    </location>
</feature>
<keyword evidence="3" id="KW-1185">Reference proteome</keyword>
<sequence length="219" mass="23385">MGALVSNSSDRSGEGRADNSLENPPEWQDYGQTYGAVNWETVAATVALVPFIQALASTFGEKLAGAIGDATRASLRRFIRQHTGSNQAEDSPSRPISLVLDGHDVKVEISEDTPAEAMAQLLKMDFATLLASPSFDFVREISWSGGVAWCAVGAKDYIPVSAAWDAEQGRWNGIESADGPPSSPGTPDASGPDPEPPSSGQLTRGRRTAWGRLLRRRSQ</sequence>
<dbReference type="RefSeq" id="WP_390315468.1">
    <property type="nucleotide sequence ID" value="NZ_JBHSPB010000004.1"/>
</dbReference>
<feature type="region of interest" description="Disordered" evidence="1">
    <location>
        <begin position="172"/>
        <end position="219"/>
    </location>
</feature>
<dbReference type="EMBL" id="JBHSPB010000004">
    <property type="protein sequence ID" value="MFC5720362.1"/>
    <property type="molecule type" value="Genomic_DNA"/>
</dbReference>
<feature type="compositionally biased region" description="Basic residues" evidence="1">
    <location>
        <begin position="204"/>
        <end position="219"/>
    </location>
</feature>
<evidence type="ECO:0000256" key="1">
    <source>
        <dbReference type="SAM" id="MobiDB-lite"/>
    </source>
</evidence>
<accession>A0ABW0YX85</accession>
<evidence type="ECO:0000313" key="2">
    <source>
        <dbReference type="EMBL" id="MFC5720362.1"/>
    </source>
</evidence>
<evidence type="ECO:0000313" key="3">
    <source>
        <dbReference type="Proteomes" id="UP001596083"/>
    </source>
</evidence>
<organism evidence="2 3">
    <name type="scientific">Streptomyces gamaensis</name>
    <dbReference type="NCBI Taxonomy" id="1763542"/>
    <lineage>
        <taxon>Bacteria</taxon>
        <taxon>Bacillati</taxon>
        <taxon>Actinomycetota</taxon>
        <taxon>Actinomycetes</taxon>
        <taxon>Kitasatosporales</taxon>
        <taxon>Streptomycetaceae</taxon>
        <taxon>Streptomyces</taxon>
    </lineage>
</organism>
<gene>
    <name evidence="2" type="ORF">ACFP1Z_09330</name>
</gene>
<protein>
    <submittedName>
        <fullName evidence="2">Uncharacterized protein</fullName>
    </submittedName>
</protein>
<reference evidence="3" key="1">
    <citation type="journal article" date="2019" name="Int. J. Syst. Evol. Microbiol.">
        <title>The Global Catalogue of Microorganisms (GCM) 10K type strain sequencing project: providing services to taxonomists for standard genome sequencing and annotation.</title>
        <authorList>
            <consortium name="The Broad Institute Genomics Platform"/>
            <consortium name="The Broad Institute Genome Sequencing Center for Infectious Disease"/>
            <person name="Wu L."/>
            <person name="Ma J."/>
        </authorList>
    </citation>
    <scope>NUCLEOTIDE SEQUENCE [LARGE SCALE GENOMIC DNA]</scope>
    <source>
        <strain evidence="3">CGMCC 4.7304</strain>
    </source>
</reference>
<feature type="region of interest" description="Disordered" evidence="1">
    <location>
        <begin position="1"/>
        <end position="28"/>
    </location>
</feature>